<feature type="binding site" evidence="4">
    <location>
        <position position="192"/>
    </location>
    <ligand>
        <name>Zn(2+)</name>
        <dbReference type="ChEBI" id="CHEBI:29105"/>
    </ligand>
</feature>
<keyword evidence="9" id="KW-1185">Reference proteome</keyword>
<feature type="active site" description="Proton acceptor" evidence="4">
    <location>
        <position position="125"/>
    </location>
</feature>
<proteinExistence type="inferred from homology"/>
<protein>
    <submittedName>
        <fullName evidence="6">NAD-dependent protein deacylase sirtuin-5, mitochondrial</fullName>
    </submittedName>
</protein>
<dbReference type="Proteomes" id="UP000230605">
    <property type="component" value="Chromosome 1"/>
</dbReference>
<reference evidence="6 8" key="1">
    <citation type="submission" date="2015-10" db="EMBL/GenBank/DDBJ databases">
        <title>The cercosporin biosynthetic gene cluster was horizontally transferred to several fungal lineages and shown to be expanded in Cercospora beticola based on microsynteny with recipient genomes.</title>
        <authorList>
            <person name="De Jonge R."/>
            <person name="Ebert M.K."/>
            <person name="Suttle J.C."/>
            <person name="Jurick Ii W.M."/>
            <person name="Secor G.A."/>
            <person name="Thomma B.P."/>
            <person name="Van De Peer Y."/>
            <person name="Bolton M.D."/>
        </authorList>
    </citation>
    <scope>NUCLEOTIDE SEQUENCE [LARGE SCALE GENOMIC DNA]</scope>
    <source>
        <strain evidence="6 8">09-40</strain>
    </source>
</reference>
<dbReference type="OrthoDB" id="424302at2759"/>
<dbReference type="InterPro" id="IPR029035">
    <property type="entry name" value="DHS-like_NAD/FAD-binding_dom"/>
</dbReference>
<dbReference type="EMBL" id="CP134184">
    <property type="protein sequence ID" value="WPA97207.1"/>
    <property type="molecule type" value="Genomic_DNA"/>
</dbReference>
<keyword evidence="2" id="KW-0808">Transferase</keyword>
<feature type="binding site" evidence="4">
    <location>
        <position position="138"/>
    </location>
    <ligand>
        <name>Zn(2+)</name>
        <dbReference type="ChEBI" id="CHEBI:29105"/>
    </ligand>
</feature>
<feature type="binding site" evidence="4">
    <location>
        <position position="189"/>
    </location>
    <ligand>
        <name>Zn(2+)</name>
        <dbReference type="ChEBI" id="CHEBI:29105"/>
    </ligand>
</feature>
<dbReference type="Gene3D" id="3.30.1600.10">
    <property type="entry name" value="SIR2/SIRT2 'Small Domain"/>
    <property type="match status" value="1"/>
</dbReference>
<sequence>MAMTGPDAVVDFQNYLQKSNRVMCLLGAGLSAASGLPTFRGAGGLWRSHDAVSLATPEAFALDPALVWRFYCYRRKMALSVQPNAAHFALAELARRMPGFIALSQNVDHLSPRAGHPRENLHLLHGTLFEVKCNDYRCGYVAENFDEPISPALYIPDGQDPTSTEARARDISDAAVPLPEIALEDLPHCPKCRKHLLRPNVVWFGEPLPGQVLNAIDQYLEDGQKVDLIMVIGTAAVVYPAAGYIPLAREKGARVCVVNTDPNDSPPDCWQEGDWFFQGDAAQFVPLLLKSVIGTLPPATPT</sequence>
<feature type="domain" description="Deacetylase sirtuin-type" evidence="5">
    <location>
        <begin position="2"/>
        <end position="302"/>
    </location>
</feature>
<dbReference type="InterPro" id="IPR003000">
    <property type="entry name" value="Sirtuin"/>
</dbReference>
<dbReference type="CDD" id="cd01412">
    <property type="entry name" value="SIRT5_Af1_CobB"/>
    <property type="match status" value="1"/>
</dbReference>
<dbReference type="AlphaFoldDB" id="A0A2G5IDQ9"/>
<dbReference type="PROSITE" id="PS50305">
    <property type="entry name" value="SIRTUIN"/>
    <property type="match status" value="1"/>
</dbReference>
<dbReference type="PANTHER" id="PTHR11085:SF10">
    <property type="entry name" value="NAD-DEPENDENT PROTEIN DEACYLASE SIRTUIN-5, MITOCHONDRIAL-RELATED"/>
    <property type="match status" value="1"/>
</dbReference>
<evidence type="ECO:0000256" key="1">
    <source>
        <dbReference type="ARBA" id="ARBA00006924"/>
    </source>
</evidence>
<accession>A0A2G5IDQ9</accession>
<dbReference type="GO" id="GO:0070403">
    <property type="term" value="F:NAD+ binding"/>
    <property type="evidence" value="ECO:0007669"/>
    <property type="project" value="InterPro"/>
</dbReference>
<dbReference type="InterPro" id="IPR027546">
    <property type="entry name" value="Sirtuin_class_III"/>
</dbReference>
<evidence type="ECO:0000256" key="4">
    <source>
        <dbReference type="PROSITE-ProRule" id="PRU00236"/>
    </source>
</evidence>
<dbReference type="GO" id="GO:0046872">
    <property type="term" value="F:metal ion binding"/>
    <property type="evidence" value="ECO:0007669"/>
    <property type="project" value="UniProtKB-KW"/>
</dbReference>
<keyword evidence="3" id="KW-0520">NAD</keyword>
<reference evidence="7 9" key="2">
    <citation type="submission" date="2023-09" db="EMBL/GenBank/DDBJ databases">
        <title>Complete-Gapless Cercospora beticola genome.</title>
        <authorList>
            <person name="Wyatt N.A."/>
            <person name="Spanner R.E."/>
            <person name="Bolton M.D."/>
        </authorList>
    </citation>
    <scope>NUCLEOTIDE SEQUENCE [LARGE SCALE GENOMIC DNA]</scope>
    <source>
        <strain evidence="7">Cb09-40</strain>
    </source>
</reference>
<evidence type="ECO:0000256" key="3">
    <source>
        <dbReference type="ARBA" id="ARBA00023027"/>
    </source>
</evidence>
<dbReference type="GO" id="GO:0036055">
    <property type="term" value="F:protein-succinyllysine desuccinylase activity"/>
    <property type="evidence" value="ECO:0007669"/>
    <property type="project" value="InterPro"/>
</dbReference>
<evidence type="ECO:0000313" key="9">
    <source>
        <dbReference type="Proteomes" id="UP001302367"/>
    </source>
</evidence>
<dbReference type="Proteomes" id="UP001302367">
    <property type="component" value="Chromosome 1"/>
</dbReference>
<comment type="similarity">
    <text evidence="1">Belongs to the sirtuin family. Class I subfamily.</text>
</comment>
<dbReference type="Gene3D" id="3.40.50.1220">
    <property type="entry name" value="TPP-binding domain"/>
    <property type="match status" value="1"/>
</dbReference>
<evidence type="ECO:0000256" key="2">
    <source>
        <dbReference type="ARBA" id="ARBA00022679"/>
    </source>
</evidence>
<keyword evidence="4" id="KW-0862">Zinc</keyword>
<dbReference type="EMBL" id="LKMD01000100">
    <property type="protein sequence ID" value="PIB02654.1"/>
    <property type="molecule type" value="Genomic_DNA"/>
</dbReference>
<dbReference type="GO" id="GO:0036054">
    <property type="term" value="F:protein-malonyllysine demalonylase activity"/>
    <property type="evidence" value="ECO:0007669"/>
    <property type="project" value="InterPro"/>
</dbReference>
<evidence type="ECO:0000313" key="7">
    <source>
        <dbReference type="EMBL" id="WPA97207.1"/>
    </source>
</evidence>
<dbReference type="Pfam" id="PF02146">
    <property type="entry name" value="SIR2"/>
    <property type="match status" value="1"/>
</dbReference>
<dbReference type="PANTHER" id="PTHR11085">
    <property type="entry name" value="NAD-DEPENDENT PROTEIN DEACYLASE SIRTUIN-5, MITOCHONDRIAL-RELATED"/>
    <property type="match status" value="1"/>
</dbReference>
<evidence type="ECO:0000259" key="5">
    <source>
        <dbReference type="PROSITE" id="PS50305"/>
    </source>
</evidence>
<evidence type="ECO:0000313" key="8">
    <source>
        <dbReference type="Proteomes" id="UP000230605"/>
    </source>
</evidence>
<gene>
    <name evidence="6" type="ORF">CB0940_01760</name>
    <name evidence="7" type="ORF">RHO25_001816</name>
</gene>
<dbReference type="SUPFAM" id="SSF52467">
    <property type="entry name" value="DHS-like NAD/FAD-binding domain"/>
    <property type="match status" value="1"/>
</dbReference>
<dbReference type="InterPro" id="IPR026590">
    <property type="entry name" value="Ssirtuin_cat_dom"/>
</dbReference>
<dbReference type="InterPro" id="IPR050134">
    <property type="entry name" value="NAD-dep_sirtuin_deacylases"/>
</dbReference>
<dbReference type="GO" id="GO:0005634">
    <property type="term" value="C:nucleus"/>
    <property type="evidence" value="ECO:0007669"/>
    <property type="project" value="TreeGrafter"/>
</dbReference>
<evidence type="ECO:0000313" key="6">
    <source>
        <dbReference type="EMBL" id="PIB02654.1"/>
    </source>
</evidence>
<name>A0A2G5IDQ9_CERBT</name>
<feature type="binding site" evidence="4">
    <location>
        <position position="133"/>
    </location>
    <ligand>
        <name>Zn(2+)</name>
        <dbReference type="ChEBI" id="CHEBI:29105"/>
    </ligand>
</feature>
<keyword evidence="4" id="KW-0479">Metal-binding</keyword>
<dbReference type="GO" id="GO:0017136">
    <property type="term" value="F:histone deacetylase activity, NAD-dependent"/>
    <property type="evidence" value="ECO:0007669"/>
    <property type="project" value="TreeGrafter"/>
</dbReference>
<dbReference type="InterPro" id="IPR026591">
    <property type="entry name" value="Sirtuin_cat_small_dom_sf"/>
</dbReference>
<organism evidence="6 8">
    <name type="scientific">Cercospora beticola</name>
    <name type="common">Sugarbeet leaf spot fungus</name>
    <dbReference type="NCBI Taxonomy" id="122368"/>
    <lineage>
        <taxon>Eukaryota</taxon>
        <taxon>Fungi</taxon>
        <taxon>Dikarya</taxon>
        <taxon>Ascomycota</taxon>
        <taxon>Pezizomycotina</taxon>
        <taxon>Dothideomycetes</taxon>
        <taxon>Dothideomycetidae</taxon>
        <taxon>Mycosphaerellales</taxon>
        <taxon>Mycosphaerellaceae</taxon>
        <taxon>Cercospora</taxon>
    </lineage>
</organism>